<dbReference type="EMBL" id="JWZT01004017">
    <property type="protein sequence ID" value="KII65084.1"/>
    <property type="molecule type" value="Genomic_DNA"/>
</dbReference>
<feature type="transmembrane region" description="Helical" evidence="7">
    <location>
        <begin position="296"/>
        <end position="315"/>
    </location>
</feature>
<sequence>MNAAEEFESSQNSSLRRAILKNSWQPQINTKTAFPFLVVFCIVFTILSLVLLILNAKIYYAEYDYTDCHNKLGTDVNVQDNKLCTVNIDIPKRTLNTLRFYYKIKNMYQNQRLYAESYDFMQQIGEPPPVKLSSSCDRLAKDGNMIINPCGLVPNSMFNDTFEFTINGQIRKLSTKNLITLPESKIFKNPENMSYVLAQFAKPPDWRKPIYELDPNDSNNNGFQNTAYITWMRIYPFPDVLKQLGELDITSTHGTDKSLKLEVKIQDNYPVKGFEGRKILIVVEASWLGIPNAKLGYIYCSASIISFIFVIYFWISTYLVRSAV</sequence>
<comment type="caution">
    <text evidence="8">The sequence shown here is derived from an EMBL/GenBank/DDBJ whole genome shotgun (WGS) entry which is preliminary data.</text>
</comment>
<dbReference type="PIRSF" id="PIRSF015840">
    <property type="entry name" value="DUF284_TM_euk"/>
    <property type="match status" value="1"/>
</dbReference>
<evidence type="ECO:0000256" key="2">
    <source>
        <dbReference type="ARBA" id="ARBA00009457"/>
    </source>
</evidence>
<evidence type="ECO:0000256" key="4">
    <source>
        <dbReference type="ARBA" id="ARBA00022989"/>
    </source>
</evidence>
<dbReference type="OMA" id="IPWSMFN"/>
<evidence type="ECO:0000313" key="9">
    <source>
        <dbReference type="Proteomes" id="UP000031668"/>
    </source>
</evidence>
<evidence type="ECO:0000256" key="5">
    <source>
        <dbReference type="ARBA" id="ARBA00023136"/>
    </source>
</evidence>
<keyword evidence="5 6" id="KW-0472">Membrane</keyword>
<keyword evidence="3 7" id="KW-0812">Transmembrane</keyword>
<dbReference type="Pfam" id="PF03381">
    <property type="entry name" value="CDC50"/>
    <property type="match status" value="1"/>
</dbReference>
<comment type="subcellular location">
    <subcellularLocation>
        <location evidence="1">Membrane</location>
        <topology evidence="1">Multi-pass membrane protein</topology>
    </subcellularLocation>
</comment>
<comment type="similarity">
    <text evidence="2 6">Belongs to the CDC50/LEM3 family.</text>
</comment>
<organism evidence="8 9">
    <name type="scientific">Thelohanellus kitauei</name>
    <name type="common">Myxosporean</name>
    <dbReference type="NCBI Taxonomy" id="669202"/>
    <lineage>
        <taxon>Eukaryota</taxon>
        <taxon>Metazoa</taxon>
        <taxon>Cnidaria</taxon>
        <taxon>Myxozoa</taxon>
        <taxon>Myxosporea</taxon>
        <taxon>Bivalvulida</taxon>
        <taxon>Platysporina</taxon>
        <taxon>Myxobolidae</taxon>
        <taxon>Thelohanellus</taxon>
    </lineage>
</organism>
<gene>
    <name evidence="8" type="ORF">RF11_15904</name>
</gene>
<dbReference type="GO" id="GO:0005783">
    <property type="term" value="C:endoplasmic reticulum"/>
    <property type="evidence" value="ECO:0007669"/>
    <property type="project" value="TreeGrafter"/>
</dbReference>
<evidence type="ECO:0000256" key="7">
    <source>
        <dbReference type="SAM" id="Phobius"/>
    </source>
</evidence>
<evidence type="ECO:0000313" key="8">
    <source>
        <dbReference type="EMBL" id="KII65084.1"/>
    </source>
</evidence>
<evidence type="ECO:0000256" key="6">
    <source>
        <dbReference type="PIRNR" id="PIRNR015840"/>
    </source>
</evidence>
<evidence type="ECO:0000256" key="3">
    <source>
        <dbReference type="ARBA" id="ARBA00022692"/>
    </source>
</evidence>
<keyword evidence="4 7" id="KW-1133">Transmembrane helix</keyword>
<dbReference type="AlphaFoldDB" id="A0A0C2IIB6"/>
<reference evidence="8 9" key="1">
    <citation type="journal article" date="2014" name="Genome Biol. Evol.">
        <title>The genome of the myxosporean Thelohanellus kitauei shows adaptations to nutrient acquisition within its fish host.</title>
        <authorList>
            <person name="Yang Y."/>
            <person name="Xiong J."/>
            <person name="Zhou Z."/>
            <person name="Huo F."/>
            <person name="Miao W."/>
            <person name="Ran C."/>
            <person name="Liu Y."/>
            <person name="Zhang J."/>
            <person name="Feng J."/>
            <person name="Wang M."/>
            <person name="Wang M."/>
            <person name="Wang L."/>
            <person name="Yao B."/>
        </authorList>
    </citation>
    <scope>NUCLEOTIDE SEQUENCE [LARGE SCALE GENOMIC DNA]</scope>
    <source>
        <strain evidence="8">Wuqing</strain>
    </source>
</reference>
<protein>
    <submittedName>
        <fullName evidence="8">Cell cycle control protein 50A</fullName>
    </submittedName>
</protein>
<name>A0A0C2IIB6_THEKT</name>
<accession>A0A0C2IIB6</accession>
<dbReference type="PANTHER" id="PTHR10926">
    <property type="entry name" value="CELL CYCLE CONTROL PROTEIN 50"/>
    <property type="match status" value="1"/>
</dbReference>
<evidence type="ECO:0000256" key="1">
    <source>
        <dbReference type="ARBA" id="ARBA00004141"/>
    </source>
</evidence>
<keyword evidence="9" id="KW-1185">Reference proteome</keyword>
<dbReference type="OrthoDB" id="340608at2759"/>
<feature type="transmembrane region" description="Helical" evidence="7">
    <location>
        <begin position="33"/>
        <end position="54"/>
    </location>
</feature>
<proteinExistence type="inferred from homology"/>
<dbReference type="GO" id="GO:0005794">
    <property type="term" value="C:Golgi apparatus"/>
    <property type="evidence" value="ECO:0007669"/>
    <property type="project" value="TreeGrafter"/>
</dbReference>
<dbReference type="PANTHER" id="PTHR10926:SF0">
    <property type="entry name" value="CDC50, ISOFORM A"/>
    <property type="match status" value="1"/>
</dbReference>
<dbReference type="InterPro" id="IPR005045">
    <property type="entry name" value="CDC50/LEM3_fam"/>
</dbReference>
<dbReference type="Proteomes" id="UP000031668">
    <property type="component" value="Unassembled WGS sequence"/>
</dbReference>
<dbReference type="GO" id="GO:0005886">
    <property type="term" value="C:plasma membrane"/>
    <property type="evidence" value="ECO:0007669"/>
    <property type="project" value="TreeGrafter"/>
</dbReference>